<feature type="domain" description="Tyr recombinase" evidence="6">
    <location>
        <begin position="165"/>
        <end position="353"/>
    </location>
</feature>
<evidence type="ECO:0000256" key="2">
    <source>
        <dbReference type="ARBA" id="ARBA00022908"/>
    </source>
</evidence>
<dbReference type="Pfam" id="PF00589">
    <property type="entry name" value="Phage_integrase"/>
    <property type="match status" value="1"/>
</dbReference>
<dbReference type="InterPro" id="IPR011010">
    <property type="entry name" value="DNA_brk_join_enz"/>
</dbReference>
<keyword evidence="2" id="KW-0229">DNA integration</keyword>
<name>A0ABP8V4A4_9GAMM</name>
<dbReference type="PROSITE" id="PS51900">
    <property type="entry name" value="CB"/>
    <property type="match status" value="1"/>
</dbReference>
<dbReference type="InterPro" id="IPR044068">
    <property type="entry name" value="CB"/>
</dbReference>
<evidence type="ECO:0000256" key="5">
    <source>
        <dbReference type="PROSITE-ProRule" id="PRU01248"/>
    </source>
</evidence>
<evidence type="ECO:0000313" key="9">
    <source>
        <dbReference type="Proteomes" id="UP001500604"/>
    </source>
</evidence>
<dbReference type="InterPro" id="IPR013762">
    <property type="entry name" value="Integrase-like_cat_sf"/>
</dbReference>
<dbReference type="Pfam" id="PF14659">
    <property type="entry name" value="Phage_int_SAM_3"/>
    <property type="match status" value="1"/>
</dbReference>
<dbReference type="InterPro" id="IPR010998">
    <property type="entry name" value="Integrase_recombinase_N"/>
</dbReference>
<evidence type="ECO:0000259" key="7">
    <source>
        <dbReference type="PROSITE" id="PS51900"/>
    </source>
</evidence>
<dbReference type="SUPFAM" id="SSF56349">
    <property type="entry name" value="DNA breaking-rejoining enzymes"/>
    <property type="match status" value="1"/>
</dbReference>
<evidence type="ECO:0000313" key="8">
    <source>
        <dbReference type="EMBL" id="GAA4649712.1"/>
    </source>
</evidence>
<reference evidence="9" key="1">
    <citation type="journal article" date="2019" name="Int. J. Syst. Evol. Microbiol.">
        <title>The Global Catalogue of Microorganisms (GCM) 10K type strain sequencing project: providing services to taxonomists for standard genome sequencing and annotation.</title>
        <authorList>
            <consortium name="The Broad Institute Genomics Platform"/>
            <consortium name="The Broad Institute Genome Sequencing Center for Infectious Disease"/>
            <person name="Wu L."/>
            <person name="Ma J."/>
        </authorList>
    </citation>
    <scope>NUCLEOTIDE SEQUENCE [LARGE SCALE GENOMIC DNA]</scope>
    <source>
        <strain evidence="9">JCM 17805</strain>
    </source>
</reference>
<evidence type="ECO:0000256" key="1">
    <source>
        <dbReference type="ARBA" id="ARBA00008857"/>
    </source>
</evidence>
<dbReference type="Proteomes" id="UP001500604">
    <property type="component" value="Unassembled WGS sequence"/>
</dbReference>
<feature type="domain" description="Core-binding (CB)" evidence="7">
    <location>
        <begin position="56"/>
        <end position="137"/>
    </location>
</feature>
<dbReference type="PROSITE" id="PS51898">
    <property type="entry name" value="TYR_RECOMBINASE"/>
    <property type="match status" value="1"/>
</dbReference>
<evidence type="ECO:0000256" key="3">
    <source>
        <dbReference type="ARBA" id="ARBA00023125"/>
    </source>
</evidence>
<dbReference type="Gene3D" id="1.10.443.10">
    <property type="entry name" value="Intergrase catalytic core"/>
    <property type="match status" value="1"/>
</dbReference>
<dbReference type="Gene3D" id="1.10.150.130">
    <property type="match status" value="1"/>
</dbReference>
<comment type="caution">
    <text evidence="8">The sequence shown here is derived from an EMBL/GenBank/DDBJ whole genome shotgun (WGS) entry which is preliminary data.</text>
</comment>
<protein>
    <submittedName>
        <fullName evidence="8">Site-specific integrase</fullName>
    </submittedName>
</protein>
<comment type="similarity">
    <text evidence="1">Belongs to the 'phage' integrase family.</text>
</comment>
<evidence type="ECO:0000259" key="6">
    <source>
        <dbReference type="PROSITE" id="PS51898"/>
    </source>
</evidence>
<gene>
    <name evidence="8" type="ORF">GCM10023116_19910</name>
</gene>
<dbReference type="PANTHER" id="PTHR30629:SF6">
    <property type="entry name" value="PROPHAGE INTEGRASE INTA-RELATED"/>
    <property type="match status" value="1"/>
</dbReference>
<keyword evidence="4" id="KW-0233">DNA recombination</keyword>
<evidence type="ECO:0000256" key="4">
    <source>
        <dbReference type="ARBA" id="ARBA00023172"/>
    </source>
</evidence>
<dbReference type="InterPro" id="IPR050808">
    <property type="entry name" value="Phage_Integrase"/>
</dbReference>
<proteinExistence type="inferred from homology"/>
<organism evidence="8 9">
    <name type="scientific">Kistimonas scapharcae</name>
    <dbReference type="NCBI Taxonomy" id="1036133"/>
    <lineage>
        <taxon>Bacteria</taxon>
        <taxon>Pseudomonadati</taxon>
        <taxon>Pseudomonadota</taxon>
        <taxon>Gammaproteobacteria</taxon>
        <taxon>Oceanospirillales</taxon>
        <taxon>Endozoicomonadaceae</taxon>
        <taxon>Kistimonas</taxon>
    </lineage>
</organism>
<dbReference type="PANTHER" id="PTHR30629">
    <property type="entry name" value="PROPHAGE INTEGRASE"/>
    <property type="match status" value="1"/>
</dbReference>
<dbReference type="CDD" id="cd01189">
    <property type="entry name" value="INT_ICEBs1_C_like"/>
    <property type="match status" value="1"/>
</dbReference>
<dbReference type="InterPro" id="IPR002104">
    <property type="entry name" value="Integrase_catalytic"/>
</dbReference>
<accession>A0ABP8V4A4</accession>
<sequence length="362" mass="42569">MSRREFEGRLKRDVKAAAQLLARVQHALQTNEFNYADFFPDSKQGVKLGFCDNNHVTVEYYLATFLERAKTQVRPVTHKNYRKMVKYQLIPAFGEIKVRDLTPGMLRDWIHQKSHVTKRKTLSNIISPLKQALDDAVMDRIIDTNPARSINLDRIVTVESRQSEFKPDPFTEQEIEQLLSVMEGQVRNLFQFAFYTGMRTSELIAISWDKIDFINREILVDVAMVDGQLGKLKTADKGVKSRKILMLDEAMAALKAQKVFTFEQSKFVFHHPLTNKVWQNDTQIRRWAWQPAIRKAGLRYRNPYQTRHTYAHMLIRDNENLWWIASQMGHTGIEMLNRHYGGWIEESAERYKPHRRFSESHR</sequence>
<dbReference type="EMBL" id="BAABFL010000271">
    <property type="protein sequence ID" value="GAA4649712.1"/>
    <property type="molecule type" value="Genomic_DNA"/>
</dbReference>
<keyword evidence="3 5" id="KW-0238">DNA-binding</keyword>
<keyword evidence="9" id="KW-1185">Reference proteome</keyword>
<dbReference type="InterPro" id="IPR004107">
    <property type="entry name" value="Integrase_SAM-like_N"/>
</dbReference>